<dbReference type="PIRSF" id="PIRSF000443">
    <property type="entry name" value="Homoser_Ac_trans"/>
    <property type="match status" value="1"/>
</dbReference>
<keyword evidence="2 6" id="KW-0012">Acyltransferase</keyword>
<dbReference type="EC" id="2.3.1.46" evidence="2"/>
<feature type="binding site" evidence="2">
    <location>
        <position position="236"/>
    </location>
    <ligand>
        <name>substrate</name>
    </ligand>
</feature>
<evidence type="ECO:0000256" key="3">
    <source>
        <dbReference type="PIRSR" id="PIRSR000443-1"/>
    </source>
</evidence>
<gene>
    <name evidence="6" type="primary">metX</name>
    <name evidence="2" type="synonym">metXS</name>
    <name evidence="6" type="ORF">NCTC11165_03032</name>
</gene>
<dbReference type="PANTHER" id="PTHR32268:SF11">
    <property type="entry name" value="HOMOSERINE O-ACETYLTRANSFERASE"/>
    <property type="match status" value="1"/>
</dbReference>
<comment type="pathway">
    <text evidence="2">Amino-acid biosynthesis; L-methionine biosynthesis via de novo pathway; O-succinyl-L-homoserine from L-homoserine: step 1/1.</text>
</comment>
<dbReference type="GO" id="GO:0009092">
    <property type="term" value="P:homoserine metabolic process"/>
    <property type="evidence" value="ECO:0007669"/>
    <property type="project" value="TreeGrafter"/>
</dbReference>
<dbReference type="EMBL" id="UAQM01000048">
    <property type="protein sequence ID" value="SPU46689.1"/>
    <property type="molecule type" value="Genomic_DNA"/>
</dbReference>
<evidence type="ECO:0000259" key="5">
    <source>
        <dbReference type="Pfam" id="PF00561"/>
    </source>
</evidence>
<keyword evidence="1 2" id="KW-0808">Transferase</keyword>
<sequence length="369" mass="40389">MTLALISTETSEEPSCKASAAAPAPKGGAQIGVKAARRPSELLQRDGAHDVAVAIPDDFELDFGGTLTQKRVIGRLHGKANAPLIVVAGGISADRYVHRTETKGLGWWSGAVGVRAPIDLTRFRVLAFDFAPEFGEGVKDAKTPLTITTQDQARLLALLLDHLGVDKVAAFIGCSYGGMIALAFGELFPDWAEQLVVVSAAHRPHPLATAWRGIQRRILQLGLETGRIDQAVGLARELAMTTYRTQEEFGDRFDSEAPSHAGQAYPVCDYLQARGRAYRDRTTPSRWLSLSDSIDRHRVEPEAISAPVTLIGFTTDRLCPIEDMRELADRLPNLWRFEQHASVYGHDAFLKEDKLVADILTSVLKDIDQ</sequence>
<dbReference type="RefSeq" id="WP_128116412.1">
    <property type="nucleotide sequence ID" value="NZ_UAQM01000048.1"/>
</dbReference>
<dbReference type="Proteomes" id="UP000250358">
    <property type="component" value="Unassembled WGS sequence"/>
</dbReference>
<dbReference type="GO" id="GO:0009086">
    <property type="term" value="P:methionine biosynthetic process"/>
    <property type="evidence" value="ECO:0007669"/>
    <property type="project" value="UniProtKB-UniRule"/>
</dbReference>
<evidence type="ECO:0000256" key="2">
    <source>
        <dbReference type="HAMAP-Rule" id="MF_00296"/>
    </source>
</evidence>
<keyword evidence="2" id="KW-0486">Methionine biosynthesis</keyword>
<dbReference type="InterPro" id="IPR000073">
    <property type="entry name" value="AB_hydrolase_1"/>
</dbReference>
<dbReference type="UniPathway" id="UPA00051">
    <property type="reaction ID" value="UER00075"/>
</dbReference>
<dbReference type="AlphaFoldDB" id="A0A2X1ARP9"/>
<evidence type="ECO:0000313" key="7">
    <source>
        <dbReference type="Proteomes" id="UP000250358"/>
    </source>
</evidence>
<feature type="site" description="Important for acyl-CoA specificity" evidence="2">
    <location>
        <position position="212"/>
    </location>
</feature>
<feature type="active site" evidence="2 3">
    <location>
        <position position="316"/>
    </location>
</feature>
<feature type="region of interest" description="Important for substrate specificity" evidence="2">
    <location>
        <begin position="90"/>
        <end position="93"/>
    </location>
</feature>
<feature type="domain" description="AB hydrolase-1" evidence="5">
    <location>
        <begin position="116"/>
        <end position="352"/>
    </location>
</feature>
<comment type="subunit">
    <text evidence="2">Homodimer.</text>
</comment>
<feature type="region of interest" description="Disordered" evidence="4">
    <location>
        <begin position="1"/>
        <end position="30"/>
    </location>
</feature>
<comment type="function">
    <text evidence="2">Transfers a succinyl group from succinyl-CoA to L-homoserine, forming succinyl-L-homoserine.</text>
</comment>
<dbReference type="HAMAP" id="MF_00296">
    <property type="entry name" value="MetX_acyltransf"/>
    <property type="match status" value="1"/>
</dbReference>
<evidence type="ECO:0000256" key="1">
    <source>
        <dbReference type="ARBA" id="ARBA00022679"/>
    </source>
</evidence>
<comment type="similarity">
    <text evidence="2">Belongs to the AB hydrolase superfamily. MetX family.</text>
</comment>
<dbReference type="InterPro" id="IPR029058">
    <property type="entry name" value="AB_hydrolase_fold"/>
</dbReference>
<comment type="caution">
    <text evidence="2">Lacks conserved residue(s) required for the propagation of feature annotation.</text>
</comment>
<protein>
    <recommendedName>
        <fullName evidence="2">Homoserine O-succinyltransferase</fullName>
        <shortName evidence="2">HST</shortName>
        <ecNumber evidence="2">2.3.1.46</ecNumber>
    </recommendedName>
    <alternativeName>
        <fullName evidence="2">Homoserine transsuccinylase</fullName>
        <shortName evidence="2">HTS</shortName>
    </alternativeName>
</protein>
<comment type="catalytic activity">
    <reaction evidence="2">
        <text>L-homoserine + succinyl-CoA = O-succinyl-L-homoserine + CoA</text>
        <dbReference type="Rhea" id="RHEA:22008"/>
        <dbReference type="ChEBI" id="CHEBI:57287"/>
        <dbReference type="ChEBI" id="CHEBI:57292"/>
        <dbReference type="ChEBI" id="CHEBI:57476"/>
        <dbReference type="ChEBI" id="CHEBI:57661"/>
        <dbReference type="EC" id="2.3.1.46"/>
    </reaction>
</comment>
<dbReference type="PANTHER" id="PTHR32268">
    <property type="entry name" value="HOMOSERINE O-ACETYLTRANSFERASE"/>
    <property type="match status" value="1"/>
</dbReference>
<reference evidence="6 7" key="1">
    <citation type="submission" date="2018-06" db="EMBL/GenBank/DDBJ databases">
        <authorList>
            <consortium name="Pathogen Informatics"/>
            <person name="Doyle S."/>
        </authorList>
    </citation>
    <scope>NUCLEOTIDE SEQUENCE [LARGE SCALE GENOMIC DNA]</scope>
    <source>
        <strain evidence="6 7">NCTC11165</strain>
    </source>
</reference>
<dbReference type="NCBIfam" id="NF006449">
    <property type="entry name" value="PRK08775.1"/>
    <property type="match status" value="1"/>
</dbReference>
<feature type="active site" description="Nucleophile" evidence="2 3">
    <location>
        <position position="175"/>
    </location>
</feature>
<dbReference type="InterPro" id="IPR008220">
    <property type="entry name" value="HAT_MetX-like"/>
</dbReference>
<feature type="binding site" evidence="2">
    <location>
        <position position="347"/>
    </location>
    <ligand>
        <name>substrate</name>
    </ligand>
</feature>
<accession>A0A2X1ARP9</accession>
<dbReference type="Gene3D" id="3.40.50.1820">
    <property type="entry name" value="alpha/beta hydrolase"/>
    <property type="match status" value="1"/>
</dbReference>
<organism evidence="6 7">
    <name type="scientific">Brevundimonas diminuta</name>
    <name type="common">Pseudomonas diminuta</name>
    <dbReference type="NCBI Taxonomy" id="293"/>
    <lineage>
        <taxon>Bacteria</taxon>
        <taxon>Pseudomonadati</taxon>
        <taxon>Pseudomonadota</taxon>
        <taxon>Alphaproteobacteria</taxon>
        <taxon>Caulobacterales</taxon>
        <taxon>Caulobacteraceae</taxon>
        <taxon>Brevundimonas</taxon>
    </lineage>
</organism>
<evidence type="ECO:0000256" key="4">
    <source>
        <dbReference type="SAM" id="MobiDB-lite"/>
    </source>
</evidence>
<dbReference type="SUPFAM" id="SSF53474">
    <property type="entry name" value="alpha/beta-Hydrolases"/>
    <property type="match status" value="1"/>
</dbReference>
<dbReference type="GO" id="GO:0005737">
    <property type="term" value="C:cytoplasm"/>
    <property type="evidence" value="ECO:0007669"/>
    <property type="project" value="UniProtKB-SubCell"/>
</dbReference>
<feature type="active site" evidence="2 3">
    <location>
        <position position="346"/>
    </location>
</feature>
<evidence type="ECO:0000313" key="6">
    <source>
        <dbReference type="EMBL" id="SPU46689.1"/>
    </source>
</evidence>
<keyword evidence="2" id="KW-0963">Cytoplasm</keyword>
<proteinExistence type="inferred from homology"/>
<dbReference type="Pfam" id="PF00561">
    <property type="entry name" value="Abhydrolase_1"/>
    <property type="match status" value="1"/>
</dbReference>
<keyword evidence="2" id="KW-0028">Amino-acid biosynthesis</keyword>
<dbReference type="GO" id="GO:0004414">
    <property type="term" value="F:homoserine O-acetyltransferase activity"/>
    <property type="evidence" value="ECO:0007669"/>
    <property type="project" value="TreeGrafter"/>
</dbReference>
<comment type="subcellular location">
    <subcellularLocation>
        <location evidence="2">Cytoplasm</location>
    </subcellularLocation>
</comment>
<dbReference type="GO" id="GO:0008899">
    <property type="term" value="F:homoserine O-succinyltransferase activity"/>
    <property type="evidence" value="ECO:0007669"/>
    <property type="project" value="UniProtKB-UniRule"/>
</dbReference>
<name>A0A2X1ARP9_BREDI</name>
<feature type="compositionally biased region" description="Low complexity" evidence="4">
    <location>
        <begin position="16"/>
        <end position="28"/>
    </location>
</feature>
<feature type="site" description="Important for substrate specificity" evidence="2">
    <location>
        <position position="176"/>
    </location>
</feature>